<dbReference type="Pfam" id="PF00903">
    <property type="entry name" value="Glyoxalase"/>
    <property type="match status" value="2"/>
</dbReference>
<proteinExistence type="predicted"/>
<evidence type="ECO:0000313" key="2">
    <source>
        <dbReference type="EMBL" id="BEH02635.1"/>
    </source>
</evidence>
<evidence type="ECO:0000259" key="1">
    <source>
        <dbReference type="PROSITE" id="PS51819"/>
    </source>
</evidence>
<dbReference type="PANTHER" id="PTHR43279:SF1">
    <property type="entry name" value="CATECHOL-2,3-DIOXYGENASE"/>
    <property type="match status" value="1"/>
</dbReference>
<dbReference type="AlphaFoldDB" id="A0AAN0K767"/>
<gene>
    <name evidence="2" type="ORF">brsh051_19160</name>
</gene>
<dbReference type="InterPro" id="IPR029068">
    <property type="entry name" value="Glyas_Bleomycin-R_OHBP_Dase"/>
</dbReference>
<accession>A0AAN0K767</accession>
<keyword evidence="3" id="KW-1185">Reference proteome</keyword>
<dbReference type="CDD" id="cd16359">
    <property type="entry name" value="VOC_BsCatE_like_C"/>
    <property type="match status" value="1"/>
</dbReference>
<dbReference type="InterPro" id="IPR004360">
    <property type="entry name" value="Glyas_Fos-R_dOase_dom"/>
</dbReference>
<dbReference type="InterPro" id="IPR037523">
    <property type="entry name" value="VOC_core"/>
</dbReference>
<sequence length="292" mass="32013">MNAPTERLDPATHMDMLSLRVRHLPGLLAYYTDGVGLVPLSEGSGRIVLGLGDRAVLELVHAPELRPAPSNSAGLYHTAVLFDTRSDLAASLHSMASRYPQTFIGSADHLVSEAFYFTDPEGNGLELYVDRPREQWRWTGDQVAMDSLPLDPNRFVASHLDRNAAESSSGLSRLVGRLGHAHLQIGDIETAHRFYVGTLGFDQTARMGRGALFVSAGGYHHHIGLNTWNSRGAGVRSKTLGLGSLDIAVPTREELDRIAERLRFAGHEIRDDGNRITTYDPWGNEVRIGQAV</sequence>
<dbReference type="KEGG" id="broo:brsh051_19160"/>
<dbReference type="PANTHER" id="PTHR43279">
    <property type="entry name" value="CATECHOL-2,3-DIOXYGENASE"/>
    <property type="match status" value="1"/>
</dbReference>
<organism evidence="2 3">
    <name type="scientific">Brooklawnia propionicigenes</name>
    <dbReference type="NCBI Taxonomy" id="3041175"/>
    <lineage>
        <taxon>Bacteria</taxon>
        <taxon>Bacillati</taxon>
        <taxon>Actinomycetota</taxon>
        <taxon>Actinomycetes</taxon>
        <taxon>Propionibacteriales</taxon>
        <taxon>Propionibacteriaceae</taxon>
        <taxon>Brooklawnia</taxon>
    </lineage>
</organism>
<reference evidence="2" key="1">
    <citation type="journal article" date="2024" name="Int. J. Syst. Evol. Microbiol.">
        <title>Brooklawnia propionicigenes sp. nov., a facultatively anaerobic, propionate-producing bacterium isolated from a methanogenic reactor treating waste from cattle farms.</title>
        <authorList>
            <person name="Akita Y."/>
            <person name="Ueki A."/>
            <person name="Tonouchi A."/>
            <person name="Sugawara Y."/>
            <person name="Honma S."/>
            <person name="Kaku N."/>
            <person name="Ueki K."/>
        </authorList>
    </citation>
    <scope>NUCLEOTIDE SEQUENCE</scope>
    <source>
        <strain evidence="2">SH051</strain>
    </source>
</reference>
<evidence type="ECO:0000313" key="3">
    <source>
        <dbReference type="Proteomes" id="UP001431656"/>
    </source>
</evidence>
<dbReference type="Gene3D" id="3.10.180.10">
    <property type="entry name" value="2,3-Dihydroxybiphenyl 1,2-Dioxygenase, domain 1"/>
    <property type="match status" value="2"/>
</dbReference>
<dbReference type="RefSeq" id="WP_286264438.1">
    <property type="nucleotide sequence ID" value="NZ_AP028056.1"/>
</dbReference>
<name>A0AAN0K767_9ACTN</name>
<dbReference type="Proteomes" id="UP001431656">
    <property type="component" value="Chromosome"/>
</dbReference>
<protein>
    <submittedName>
        <fullName evidence="2">VOC family protein</fullName>
    </submittedName>
</protein>
<feature type="domain" description="VOC" evidence="1">
    <location>
        <begin position="13"/>
        <end position="130"/>
    </location>
</feature>
<dbReference type="SUPFAM" id="SSF54593">
    <property type="entry name" value="Glyoxalase/Bleomycin resistance protein/Dihydroxybiphenyl dioxygenase"/>
    <property type="match status" value="2"/>
</dbReference>
<dbReference type="PROSITE" id="PS51819">
    <property type="entry name" value="VOC"/>
    <property type="match status" value="2"/>
</dbReference>
<feature type="domain" description="VOC" evidence="1">
    <location>
        <begin position="177"/>
        <end position="292"/>
    </location>
</feature>
<dbReference type="EMBL" id="AP028056">
    <property type="protein sequence ID" value="BEH02635.1"/>
    <property type="molecule type" value="Genomic_DNA"/>
</dbReference>